<evidence type="ECO:0000313" key="10">
    <source>
        <dbReference type="Proteomes" id="UP001314170"/>
    </source>
</evidence>
<dbReference type="AlphaFoldDB" id="A0AAV1S9K3"/>
<accession>A0AAV1S9K3</accession>
<evidence type="ECO:0000259" key="8">
    <source>
        <dbReference type="PROSITE" id="PS50863"/>
    </source>
</evidence>
<keyword evidence="6" id="KW-0539">Nucleus</keyword>
<keyword evidence="10" id="KW-1185">Reference proteome</keyword>
<dbReference type="PANTHER" id="PTHR31674:SF62">
    <property type="entry name" value="B3 DOMAIN-CONTAINING PROTEIN REM14-RELATED"/>
    <property type="match status" value="1"/>
</dbReference>
<feature type="compositionally biased region" description="Basic residues" evidence="7">
    <location>
        <begin position="93"/>
        <end position="109"/>
    </location>
</feature>
<evidence type="ECO:0000256" key="3">
    <source>
        <dbReference type="ARBA" id="ARBA00023015"/>
    </source>
</evidence>
<dbReference type="PANTHER" id="PTHR31674">
    <property type="entry name" value="B3 DOMAIN-CONTAINING PROTEIN REM-LIKE 3-RELATED"/>
    <property type="match status" value="1"/>
</dbReference>
<evidence type="ECO:0000256" key="6">
    <source>
        <dbReference type="ARBA" id="ARBA00023242"/>
    </source>
</evidence>
<dbReference type="PROSITE" id="PS50863">
    <property type="entry name" value="B3"/>
    <property type="match status" value="2"/>
</dbReference>
<gene>
    <name evidence="9" type="ORF">DCAF_LOCUS20313</name>
</gene>
<reference evidence="9 10" key="1">
    <citation type="submission" date="2024-01" db="EMBL/GenBank/DDBJ databases">
        <authorList>
            <person name="Waweru B."/>
        </authorList>
    </citation>
    <scope>NUCLEOTIDE SEQUENCE [LARGE SCALE GENOMIC DNA]</scope>
</reference>
<keyword evidence="5" id="KW-0804">Transcription</keyword>
<feature type="domain" description="TF-B3" evidence="8">
    <location>
        <begin position="1"/>
        <end position="77"/>
    </location>
</feature>
<keyword evidence="2" id="KW-0677">Repeat</keyword>
<comment type="caution">
    <text evidence="9">The sequence shown here is derived from an EMBL/GenBank/DDBJ whole genome shotgun (WGS) entry which is preliminary data.</text>
</comment>
<evidence type="ECO:0000256" key="1">
    <source>
        <dbReference type="ARBA" id="ARBA00004123"/>
    </source>
</evidence>
<organism evidence="9 10">
    <name type="scientific">Dovyalis caffra</name>
    <dbReference type="NCBI Taxonomy" id="77055"/>
    <lineage>
        <taxon>Eukaryota</taxon>
        <taxon>Viridiplantae</taxon>
        <taxon>Streptophyta</taxon>
        <taxon>Embryophyta</taxon>
        <taxon>Tracheophyta</taxon>
        <taxon>Spermatophyta</taxon>
        <taxon>Magnoliopsida</taxon>
        <taxon>eudicotyledons</taxon>
        <taxon>Gunneridae</taxon>
        <taxon>Pentapetalae</taxon>
        <taxon>rosids</taxon>
        <taxon>fabids</taxon>
        <taxon>Malpighiales</taxon>
        <taxon>Salicaceae</taxon>
        <taxon>Flacourtieae</taxon>
        <taxon>Dovyalis</taxon>
    </lineage>
</organism>
<dbReference type="InterPro" id="IPR015300">
    <property type="entry name" value="DNA-bd_pseudobarrel_sf"/>
</dbReference>
<keyword evidence="4" id="KW-0238">DNA-binding</keyword>
<evidence type="ECO:0000256" key="4">
    <source>
        <dbReference type="ARBA" id="ARBA00023125"/>
    </source>
</evidence>
<evidence type="ECO:0000313" key="9">
    <source>
        <dbReference type="EMBL" id="CAK7347625.1"/>
    </source>
</evidence>
<dbReference type="EMBL" id="CAWUPB010001173">
    <property type="protein sequence ID" value="CAK7347625.1"/>
    <property type="molecule type" value="Genomic_DNA"/>
</dbReference>
<dbReference type="CDD" id="cd10017">
    <property type="entry name" value="B3_DNA"/>
    <property type="match status" value="2"/>
</dbReference>
<name>A0AAV1S9K3_9ROSI</name>
<dbReference type="SUPFAM" id="SSF101936">
    <property type="entry name" value="DNA-binding pseudobarrel domain"/>
    <property type="match status" value="2"/>
</dbReference>
<evidence type="ECO:0000256" key="2">
    <source>
        <dbReference type="ARBA" id="ARBA00022737"/>
    </source>
</evidence>
<dbReference type="Proteomes" id="UP001314170">
    <property type="component" value="Unassembled WGS sequence"/>
</dbReference>
<dbReference type="Pfam" id="PF02362">
    <property type="entry name" value="B3"/>
    <property type="match status" value="2"/>
</dbReference>
<dbReference type="InterPro" id="IPR039218">
    <property type="entry name" value="REM_fam"/>
</dbReference>
<proteinExistence type="predicted"/>
<protein>
    <recommendedName>
        <fullName evidence="8">TF-B3 domain-containing protein</fullName>
    </recommendedName>
</protein>
<sequence length="274" mass="31041">MPPAFCKQLTGQTLQKAVLKSSLGLWHVKVGSCCKGRLYFEEEWEDFVKHHGLILGDFVFFQHKGGMVFDVLVLDSSTCEKDFPPATIGLAERKKRSSREAKSHHHPRNLKGQSPPEDAKSYSAEGPHFITTMKRSNGCSKKPYMNIVHGGLEADAPPFWVFLRLLDEWQRLGLGTTCFKLNIPSEFAKANLVQRSRVILRDPSKKLWPMKLKGRVIKGGAKVYARTFIGKGWYEFYVANKLKPGDACLFELDLTRKVSAVMLMDVHIFRNDGL</sequence>
<evidence type="ECO:0000256" key="5">
    <source>
        <dbReference type="ARBA" id="ARBA00023163"/>
    </source>
</evidence>
<dbReference type="GO" id="GO:0005634">
    <property type="term" value="C:nucleus"/>
    <property type="evidence" value="ECO:0007669"/>
    <property type="project" value="UniProtKB-SubCell"/>
</dbReference>
<keyword evidence="3" id="KW-0805">Transcription regulation</keyword>
<feature type="domain" description="TF-B3" evidence="8">
    <location>
        <begin position="181"/>
        <end position="272"/>
    </location>
</feature>
<feature type="region of interest" description="Disordered" evidence="7">
    <location>
        <begin position="90"/>
        <end position="123"/>
    </location>
</feature>
<dbReference type="GO" id="GO:0003677">
    <property type="term" value="F:DNA binding"/>
    <property type="evidence" value="ECO:0007669"/>
    <property type="project" value="UniProtKB-KW"/>
</dbReference>
<evidence type="ECO:0000256" key="7">
    <source>
        <dbReference type="SAM" id="MobiDB-lite"/>
    </source>
</evidence>
<dbReference type="Gene3D" id="2.40.330.10">
    <property type="entry name" value="DNA-binding pseudobarrel domain"/>
    <property type="match status" value="2"/>
</dbReference>
<dbReference type="InterPro" id="IPR003340">
    <property type="entry name" value="B3_DNA-bd"/>
</dbReference>
<comment type="subcellular location">
    <subcellularLocation>
        <location evidence="1">Nucleus</location>
    </subcellularLocation>
</comment>
<dbReference type="SMART" id="SM01019">
    <property type="entry name" value="B3"/>
    <property type="match status" value="2"/>
</dbReference>